<evidence type="ECO:0000313" key="3">
    <source>
        <dbReference type="Proteomes" id="UP000756921"/>
    </source>
</evidence>
<dbReference type="PANTHER" id="PTHR33321:SF12">
    <property type="entry name" value="PLANT BASIC SECRETORY PROTEIN (BSP) FAMILY PROTEIN"/>
    <property type="match status" value="1"/>
</dbReference>
<feature type="compositionally biased region" description="Low complexity" evidence="1">
    <location>
        <begin position="11"/>
        <end position="27"/>
    </location>
</feature>
<dbReference type="InterPro" id="IPR007541">
    <property type="entry name" value="Uncharacterised_BSP"/>
</dbReference>
<dbReference type="Proteomes" id="UP000756921">
    <property type="component" value="Unassembled WGS sequence"/>
</dbReference>
<evidence type="ECO:0000256" key="1">
    <source>
        <dbReference type="SAM" id="MobiDB-lite"/>
    </source>
</evidence>
<accession>A0A9P6KLQ2</accession>
<feature type="region of interest" description="Disordered" evidence="1">
    <location>
        <begin position="1"/>
        <end position="64"/>
    </location>
</feature>
<evidence type="ECO:0000313" key="2">
    <source>
        <dbReference type="EMBL" id="KAF9730886.1"/>
    </source>
</evidence>
<dbReference type="OrthoDB" id="891726at2759"/>
<feature type="compositionally biased region" description="Polar residues" evidence="1">
    <location>
        <begin position="1"/>
        <end position="10"/>
    </location>
</feature>
<dbReference type="PANTHER" id="PTHR33321">
    <property type="match status" value="1"/>
</dbReference>
<name>A0A9P6KLQ2_9PLEO</name>
<sequence>MTFSSTPTYFQTMSSAPSSTASTSQPTAPQPSVLPPSSDTSHLPQREKTTPDATSGSKVKPKRRPLLRLELRDLSDDGTRAFLRLLHATTALEDAVDAVLKHLYTGLKTHCIAPTRSITLVLRSMDGVAYTTGCDIDEDHKEIHLSTNYINHVPDSRKKEEIHGVLVHEMVHCWQHNGLGTAPGGLIEGIADWVRLKAGFAPPHWKRSADGDWDAGYERTGFFLEWLEAAHGAEIVRKINDELRGCKYDSDEFWHKCCGKSVGHLWSEYKSSLGDVDSKQPDAKCT</sequence>
<reference evidence="2" key="1">
    <citation type="journal article" date="2020" name="Mol. Plant Microbe Interact.">
        <title>Genome Sequence of the Biocontrol Agent Coniothyrium minitans strain Conio (IMI 134523).</title>
        <authorList>
            <person name="Patel D."/>
            <person name="Shittu T.A."/>
            <person name="Baroncelli R."/>
            <person name="Muthumeenakshi S."/>
            <person name="Osborne T.H."/>
            <person name="Janganan T.K."/>
            <person name="Sreenivasaprasad S."/>
        </authorList>
    </citation>
    <scope>NUCLEOTIDE SEQUENCE</scope>
    <source>
        <strain evidence="2">Conio</strain>
    </source>
</reference>
<proteinExistence type="predicted"/>
<comment type="caution">
    <text evidence="2">The sequence shown here is derived from an EMBL/GenBank/DDBJ whole genome shotgun (WGS) entry which is preliminary data.</text>
</comment>
<protein>
    <submittedName>
        <fullName evidence="2">Plant Basic Secretory protein</fullName>
    </submittedName>
</protein>
<dbReference type="AlphaFoldDB" id="A0A9P6KLQ2"/>
<keyword evidence="3" id="KW-1185">Reference proteome</keyword>
<organism evidence="2 3">
    <name type="scientific">Paraphaeosphaeria minitans</name>
    <dbReference type="NCBI Taxonomy" id="565426"/>
    <lineage>
        <taxon>Eukaryota</taxon>
        <taxon>Fungi</taxon>
        <taxon>Dikarya</taxon>
        <taxon>Ascomycota</taxon>
        <taxon>Pezizomycotina</taxon>
        <taxon>Dothideomycetes</taxon>
        <taxon>Pleosporomycetidae</taxon>
        <taxon>Pleosporales</taxon>
        <taxon>Massarineae</taxon>
        <taxon>Didymosphaeriaceae</taxon>
        <taxon>Paraphaeosphaeria</taxon>
    </lineage>
</organism>
<dbReference type="Pfam" id="PF04450">
    <property type="entry name" value="BSP"/>
    <property type="match status" value="1"/>
</dbReference>
<dbReference type="EMBL" id="WJXW01000013">
    <property type="protein sequence ID" value="KAF9730886.1"/>
    <property type="molecule type" value="Genomic_DNA"/>
</dbReference>
<gene>
    <name evidence="2" type="ORF">PMIN01_10844</name>
</gene>